<dbReference type="OrthoDB" id="2354845at2759"/>
<dbReference type="Proteomes" id="UP000234323">
    <property type="component" value="Unassembled WGS sequence"/>
</dbReference>
<dbReference type="VEuPathDB" id="FungiDB:RhiirA1_542984"/>
<dbReference type="AlphaFoldDB" id="A0A2I1HCJ9"/>
<keyword evidence="2" id="KW-1185">Reference proteome</keyword>
<name>A0A2I1HCJ9_9GLOM</name>
<reference evidence="1 2" key="1">
    <citation type="submission" date="2015-10" db="EMBL/GenBank/DDBJ databases">
        <title>Genome analyses suggest a sexual origin of heterokaryosis in a supposedly ancient asexual fungus.</title>
        <authorList>
            <person name="Ropars J."/>
            <person name="Sedzielewska K."/>
            <person name="Noel J."/>
            <person name="Charron P."/>
            <person name="Farinelli L."/>
            <person name="Marton T."/>
            <person name="Kruger M."/>
            <person name="Pelin A."/>
            <person name="Brachmann A."/>
            <person name="Corradi N."/>
        </authorList>
    </citation>
    <scope>NUCLEOTIDE SEQUENCE [LARGE SCALE GENOMIC DNA]</scope>
    <source>
        <strain evidence="1 2">A4</strain>
    </source>
</reference>
<proteinExistence type="predicted"/>
<dbReference type="VEuPathDB" id="FungiDB:FUN_022169"/>
<protein>
    <submittedName>
        <fullName evidence="1">Uncharacterized protein</fullName>
    </submittedName>
</protein>
<organism evidence="1 2">
    <name type="scientific">Rhizophagus irregularis</name>
    <dbReference type="NCBI Taxonomy" id="588596"/>
    <lineage>
        <taxon>Eukaryota</taxon>
        <taxon>Fungi</taxon>
        <taxon>Fungi incertae sedis</taxon>
        <taxon>Mucoromycota</taxon>
        <taxon>Glomeromycotina</taxon>
        <taxon>Glomeromycetes</taxon>
        <taxon>Glomerales</taxon>
        <taxon>Glomeraceae</taxon>
        <taxon>Rhizophagus</taxon>
    </lineage>
</organism>
<evidence type="ECO:0000313" key="2">
    <source>
        <dbReference type="Proteomes" id="UP000234323"/>
    </source>
</evidence>
<evidence type="ECO:0000313" key="1">
    <source>
        <dbReference type="EMBL" id="PKY56616.1"/>
    </source>
</evidence>
<dbReference type="VEuPathDB" id="FungiDB:RhiirFUN_023476"/>
<dbReference type="EMBL" id="LLXI01002246">
    <property type="protein sequence ID" value="PKY56616.1"/>
    <property type="molecule type" value="Genomic_DNA"/>
</dbReference>
<gene>
    <name evidence="1" type="ORF">RhiirA4_549314</name>
</gene>
<sequence length="190" mass="22523">MSLPTECSSNILYFLDKREKQFYSQDKHMIINSLYDKIELSSRIQKIYHMIIRKNTTFQEFEVNATQKNFVGLPKGSTFTNYEPGSIFNLDLITDDEKHQNTIKVNVLSGDENILIKVSNLELEFRIETLKVLVIDNIDFQQFVLSFIEHLEFLYCKGFDHCKDLFKNKLHLKEFKLWYCNTEMLVELSL</sequence>
<accession>A0A2I1HCJ9</accession>
<comment type="caution">
    <text evidence="1">The sequence shown here is derived from an EMBL/GenBank/DDBJ whole genome shotgun (WGS) entry which is preliminary data.</text>
</comment>